<accession>A0A1B4XFL4</accession>
<evidence type="ECO:0000259" key="2">
    <source>
        <dbReference type="Pfam" id="PF02668"/>
    </source>
</evidence>
<keyword evidence="3" id="KW-0223">Dioxygenase</keyword>
<dbReference type="Gene3D" id="3.60.130.10">
    <property type="entry name" value="Clavaminate synthase-like"/>
    <property type="match status" value="1"/>
</dbReference>
<feature type="domain" description="TauD/TfdA-like" evidence="2">
    <location>
        <begin position="86"/>
        <end position="291"/>
    </location>
</feature>
<sequence>MNNPAKAAQASHSMSPFYVENEAAYRRWRTAKLERYPATAEELVVPVDNPLALTEAEAETMLNICRKTNMVIYASRVKREDKEIPRAVGGRFGLHRLDSNMLADDDGISLLQVVPGKSQRGYIPYSDKRLLWHTDGYYNSADNRIRAFVLHCVSPAAQGGENSLLDHEIAYILMRDANPDYVRALMAPDAMTIPANTEGGSETRPAVTGPVFSVDPAGGNLHMRYTARTRSIEWKQDAATRAAVQFLENLLAGASPYVFRHTMAAGQGLMCNNVLHNRTAFTDDAGRGIARLVYRARYYDRVRGTNFNETGH</sequence>
<organism evidence="3 4">
    <name type="scientific">Sulfuricaulis limicola</name>
    <dbReference type="NCBI Taxonomy" id="1620215"/>
    <lineage>
        <taxon>Bacteria</taxon>
        <taxon>Pseudomonadati</taxon>
        <taxon>Pseudomonadota</taxon>
        <taxon>Gammaproteobacteria</taxon>
        <taxon>Acidiferrobacterales</taxon>
        <taxon>Acidiferrobacteraceae</taxon>
        <taxon>Sulfuricaulis</taxon>
    </lineage>
</organism>
<dbReference type="InterPro" id="IPR003819">
    <property type="entry name" value="TauD/TfdA-like"/>
</dbReference>
<keyword evidence="1" id="KW-0560">Oxidoreductase</keyword>
<dbReference type="AlphaFoldDB" id="A0A1B4XFL4"/>
<dbReference type="KEGG" id="slim:SCL_1275"/>
<evidence type="ECO:0000256" key="1">
    <source>
        <dbReference type="ARBA" id="ARBA00023002"/>
    </source>
</evidence>
<dbReference type="EMBL" id="AP014879">
    <property type="protein sequence ID" value="BAV33587.1"/>
    <property type="molecule type" value="Genomic_DNA"/>
</dbReference>
<proteinExistence type="predicted"/>
<dbReference type="InterPro" id="IPR042098">
    <property type="entry name" value="TauD-like_sf"/>
</dbReference>
<keyword evidence="4" id="KW-1185">Reference proteome</keyword>
<reference evidence="3 4" key="1">
    <citation type="submission" date="2015-05" db="EMBL/GenBank/DDBJ databases">
        <title>Complete genome sequence of a sulfur-oxidizing gammaproteobacterium strain HA5.</title>
        <authorList>
            <person name="Miura A."/>
            <person name="Kojima H."/>
            <person name="Fukui M."/>
        </authorList>
    </citation>
    <scope>NUCLEOTIDE SEQUENCE [LARGE SCALE GENOMIC DNA]</scope>
    <source>
        <strain evidence="3 4">HA5</strain>
    </source>
</reference>
<dbReference type="Pfam" id="PF02668">
    <property type="entry name" value="TauD"/>
    <property type="match status" value="1"/>
</dbReference>
<dbReference type="InParanoid" id="A0A1B4XFL4"/>
<protein>
    <submittedName>
        <fullName evidence="3">Taurine catabolism dioxygenase</fullName>
    </submittedName>
</protein>
<evidence type="ECO:0000313" key="3">
    <source>
        <dbReference type="EMBL" id="BAV33587.1"/>
    </source>
</evidence>
<dbReference type="SUPFAM" id="SSF51197">
    <property type="entry name" value="Clavaminate synthase-like"/>
    <property type="match status" value="1"/>
</dbReference>
<dbReference type="GO" id="GO:0016706">
    <property type="term" value="F:2-oxoglutarate-dependent dioxygenase activity"/>
    <property type="evidence" value="ECO:0007669"/>
    <property type="project" value="UniProtKB-ARBA"/>
</dbReference>
<gene>
    <name evidence="3" type="ORF">SCL_1275</name>
</gene>
<evidence type="ECO:0000313" key="4">
    <source>
        <dbReference type="Proteomes" id="UP000243180"/>
    </source>
</evidence>
<dbReference type="Proteomes" id="UP000243180">
    <property type="component" value="Chromosome"/>
</dbReference>
<name>A0A1B4XFL4_9GAMM</name>